<dbReference type="SUPFAM" id="SSF57196">
    <property type="entry name" value="EGF/Laminin"/>
    <property type="match status" value="1"/>
</dbReference>
<accession>A0A0G4EUK5</accession>
<name>A0A0G4EUK5_VITBC</name>
<feature type="disulfide bond" evidence="8">
    <location>
        <begin position="30"/>
        <end position="47"/>
    </location>
</feature>
<evidence type="ECO:0000256" key="6">
    <source>
        <dbReference type="ARBA" id="ARBA00023157"/>
    </source>
</evidence>
<dbReference type="Pfam" id="PF12662">
    <property type="entry name" value="cEGF"/>
    <property type="match status" value="1"/>
</dbReference>
<evidence type="ECO:0000259" key="9">
    <source>
        <dbReference type="PROSITE" id="PS50026"/>
    </source>
</evidence>
<evidence type="ECO:0000313" key="11">
    <source>
        <dbReference type="Proteomes" id="UP000041254"/>
    </source>
</evidence>
<feature type="domain" description="EGF-like" evidence="9">
    <location>
        <begin position="203"/>
        <end position="245"/>
    </location>
</feature>
<dbReference type="Proteomes" id="UP000041254">
    <property type="component" value="Unassembled WGS sequence"/>
</dbReference>
<dbReference type="Pfam" id="PF07645">
    <property type="entry name" value="EGF_CA"/>
    <property type="match status" value="1"/>
</dbReference>
<dbReference type="InterPro" id="IPR000742">
    <property type="entry name" value="EGF"/>
</dbReference>
<dbReference type="STRING" id="1169540.A0A0G4EUK5"/>
<evidence type="ECO:0000256" key="1">
    <source>
        <dbReference type="ARBA" id="ARBA00004613"/>
    </source>
</evidence>
<dbReference type="GO" id="GO:0005576">
    <property type="term" value="C:extracellular region"/>
    <property type="evidence" value="ECO:0007669"/>
    <property type="project" value="UniProtKB-SubCell"/>
</dbReference>
<evidence type="ECO:0000256" key="5">
    <source>
        <dbReference type="ARBA" id="ARBA00022737"/>
    </source>
</evidence>
<dbReference type="PROSITE" id="PS00010">
    <property type="entry name" value="ASX_HYDROXYL"/>
    <property type="match status" value="2"/>
</dbReference>
<dbReference type="FunFam" id="2.10.25.10:FF:000240">
    <property type="entry name" value="Vitamin K-dependent protein S"/>
    <property type="match status" value="1"/>
</dbReference>
<keyword evidence="6 8" id="KW-1015">Disulfide bond</keyword>
<comment type="caution">
    <text evidence="8">Lacks conserved residue(s) required for the propagation of feature annotation.</text>
</comment>
<dbReference type="Pfam" id="PF14670">
    <property type="entry name" value="FXa_inhibition"/>
    <property type="match status" value="1"/>
</dbReference>
<dbReference type="InterPro" id="IPR049883">
    <property type="entry name" value="NOTCH1_EGF-like"/>
</dbReference>
<dbReference type="InterPro" id="IPR001881">
    <property type="entry name" value="EGF-like_Ca-bd_dom"/>
</dbReference>
<evidence type="ECO:0000256" key="7">
    <source>
        <dbReference type="ARBA" id="ARBA00023180"/>
    </source>
</evidence>
<dbReference type="PhylomeDB" id="A0A0G4EUK5"/>
<dbReference type="InterPro" id="IPR052080">
    <property type="entry name" value="vWF_C/EGF_Fibrillin"/>
</dbReference>
<proteinExistence type="predicted"/>
<keyword evidence="5" id="KW-0677">Repeat</keyword>
<keyword evidence="4" id="KW-0732">Signal</keyword>
<protein>
    <recommendedName>
        <fullName evidence="9">EGF-like domain-containing protein</fullName>
    </recommendedName>
</protein>
<dbReference type="SMART" id="SM00181">
    <property type="entry name" value="EGF"/>
    <property type="match status" value="6"/>
</dbReference>
<dbReference type="OrthoDB" id="5981079at2759"/>
<dbReference type="InterPro" id="IPR018097">
    <property type="entry name" value="EGF_Ca-bd_CS"/>
</dbReference>
<dbReference type="OMA" id="EPKCEKG"/>
<reference evidence="10 11" key="1">
    <citation type="submission" date="2014-11" db="EMBL/GenBank/DDBJ databases">
        <authorList>
            <person name="Zhu J."/>
            <person name="Qi W."/>
            <person name="Song R."/>
        </authorList>
    </citation>
    <scope>NUCLEOTIDE SEQUENCE [LARGE SCALE GENOMIC DNA]</scope>
</reference>
<dbReference type="InterPro" id="IPR026823">
    <property type="entry name" value="cEGF"/>
</dbReference>
<evidence type="ECO:0000256" key="3">
    <source>
        <dbReference type="ARBA" id="ARBA00022536"/>
    </source>
</evidence>
<evidence type="ECO:0000256" key="4">
    <source>
        <dbReference type="ARBA" id="ARBA00022729"/>
    </source>
</evidence>
<dbReference type="AlphaFoldDB" id="A0A0G4EUK5"/>
<dbReference type="PANTHER" id="PTHR47333">
    <property type="entry name" value="VON WILLEBRAND FACTOR C AND EGF DOMAIN-CONTAINING PROTEIN"/>
    <property type="match status" value="1"/>
</dbReference>
<keyword evidence="3 8" id="KW-0245">EGF-like domain</keyword>
<feature type="domain" description="EGF-like" evidence="9">
    <location>
        <begin position="246"/>
        <end position="286"/>
    </location>
</feature>
<dbReference type="InParanoid" id="A0A0G4EUK5"/>
<evidence type="ECO:0000313" key="10">
    <source>
        <dbReference type="EMBL" id="CEM01906.1"/>
    </source>
</evidence>
<dbReference type="VEuPathDB" id="CryptoDB:Vbra_13332"/>
<dbReference type="EMBL" id="CDMY01000313">
    <property type="protein sequence ID" value="CEM01906.1"/>
    <property type="molecule type" value="Genomic_DNA"/>
</dbReference>
<dbReference type="Gene3D" id="2.10.25.10">
    <property type="entry name" value="Laminin"/>
    <property type="match status" value="5"/>
</dbReference>
<dbReference type="PROSITE" id="PS01187">
    <property type="entry name" value="EGF_CA"/>
    <property type="match status" value="1"/>
</dbReference>
<gene>
    <name evidence="10" type="ORF">Vbra_13332</name>
</gene>
<organism evidence="10 11">
    <name type="scientific">Vitrella brassicaformis (strain CCMP3155)</name>
    <dbReference type="NCBI Taxonomy" id="1169540"/>
    <lineage>
        <taxon>Eukaryota</taxon>
        <taxon>Sar</taxon>
        <taxon>Alveolata</taxon>
        <taxon>Colpodellida</taxon>
        <taxon>Vitrellaceae</taxon>
        <taxon>Vitrella</taxon>
    </lineage>
</organism>
<evidence type="ECO:0000256" key="8">
    <source>
        <dbReference type="PROSITE-ProRule" id="PRU00076"/>
    </source>
</evidence>
<dbReference type="FunFam" id="2.10.25.10:FF:000005">
    <property type="entry name" value="Fibrillin 2"/>
    <property type="match status" value="1"/>
</dbReference>
<dbReference type="CDD" id="cd00054">
    <property type="entry name" value="EGF_CA"/>
    <property type="match status" value="1"/>
</dbReference>
<dbReference type="SMART" id="SM00179">
    <property type="entry name" value="EGF_CA"/>
    <property type="match status" value="4"/>
</dbReference>
<comment type="subcellular location">
    <subcellularLocation>
        <location evidence="1">Secreted</location>
    </subcellularLocation>
</comment>
<sequence length="323" mass="34828">MDTWREEARVGVSSWCVADLNECDKDDTLCDSPPFGLCVNTKGGYHCECAAGYTLGWNNITCLDDGCSNLKCLGPVGHCNSYLTPYGVEPGCTCSDGYALDTSDGLTCVEHRPPKPNPCKDNSFYCNHGDCQVTADGGALCRCHRGWTFPSPAQPNCTAVVDVCGMARNRHHCEFGCDNSDGGKTCTCPEGFKLAPNGRNCTDIDECLVNSSLCRGPNELCVNTVGSYECQCLPGFTQTPTGACQDTDECATGQSGCEHLCVNTPGGHRCLCHEGFQLAPDGRHCEDYDECLHEEDDCEQACQNLPKSAAHPKGYECKCEHGY</sequence>
<dbReference type="Pfam" id="PF12661">
    <property type="entry name" value="hEGF"/>
    <property type="match status" value="1"/>
</dbReference>
<dbReference type="InterPro" id="IPR013032">
    <property type="entry name" value="EGF-like_CS"/>
</dbReference>
<keyword evidence="2" id="KW-0964">Secreted</keyword>
<dbReference type="SUPFAM" id="SSF57184">
    <property type="entry name" value="Growth factor receptor domain"/>
    <property type="match status" value="2"/>
</dbReference>
<dbReference type="InterPro" id="IPR009030">
    <property type="entry name" value="Growth_fac_rcpt_cys_sf"/>
</dbReference>
<evidence type="ECO:0000256" key="2">
    <source>
        <dbReference type="ARBA" id="ARBA00022525"/>
    </source>
</evidence>
<dbReference type="GO" id="GO:0005509">
    <property type="term" value="F:calcium ion binding"/>
    <property type="evidence" value="ECO:0007669"/>
    <property type="project" value="InterPro"/>
</dbReference>
<feature type="domain" description="EGF-like" evidence="9">
    <location>
        <begin position="19"/>
        <end position="63"/>
    </location>
</feature>
<dbReference type="InterPro" id="IPR000152">
    <property type="entry name" value="EGF-type_Asp/Asn_hydroxyl_site"/>
</dbReference>
<keyword evidence="11" id="KW-1185">Reference proteome</keyword>
<dbReference type="PANTHER" id="PTHR47333:SF4">
    <property type="entry name" value="EGF-LIKE DOMAIN-CONTAINING PROTEIN"/>
    <property type="match status" value="1"/>
</dbReference>
<dbReference type="PROSITE" id="PS01186">
    <property type="entry name" value="EGF_2"/>
    <property type="match status" value="3"/>
</dbReference>
<dbReference type="PROSITE" id="PS50026">
    <property type="entry name" value="EGF_3"/>
    <property type="match status" value="3"/>
</dbReference>
<keyword evidence="7" id="KW-0325">Glycoprotein</keyword>